<dbReference type="STRING" id="1817772.A2527_00100"/>
<gene>
    <name evidence="2" type="ORF">A2527_00100</name>
</gene>
<evidence type="ECO:0000313" key="3">
    <source>
        <dbReference type="Proteomes" id="UP000178449"/>
    </source>
</evidence>
<protein>
    <submittedName>
        <fullName evidence="2">Uncharacterized protein</fullName>
    </submittedName>
</protein>
<accession>A0A1F6GFP0</accession>
<reference evidence="2 3" key="1">
    <citation type="journal article" date="2016" name="Nat. Commun.">
        <title>Thousands of microbial genomes shed light on interconnected biogeochemical processes in an aquifer system.</title>
        <authorList>
            <person name="Anantharaman K."/>
            <person name="Brown C.T."/>
            <person name="Hug L.A."/>
            <person name="Sharon I."/>
            <person name="Castelle C.J."/>
            <person name="Probst A.J."/>
            <person name="Thomas B.C."/>
            <person name="Singh A."/>
            <person name="Wilkins M.J."/>
            <person name="Karaoz U."/>
            <person name="Brodie E.L."/>
            <person name="Williams K.H."/>
            <person name="Hubbard S.S."/>
            <person name="Banfield J.F."/>
        </authorList>
    </citation>
    <scope>NUCLEOTIDE SEQUENCE [LARGE SCALE GENOMIC DNA]</scope>
</reference>
<dbReference type="AlphaFoldDB" id="A0A1F6GFP0"/>
<evidence type="ECO:0000256" key="1">
    <source>
        <dbReference type="SAM" id="Coils"/>
    </source>
</evidence>
<sequence>MSVPANPPEQVKINFDHLPLAKRLEEVNGLPIPTSSDYWQLAEFLPKQIGKKIRKLFQKDLTEAEMSDLRKQAIQSPGKTQGEIQRLKKLHPDNPDLLMLSAICTYGMNQNSANNAKMFLALKLAAKDAALALVNDGLSLYNVDNFYRLYHILLERYRREAEKLEKEVRGEKYAAQRAKLATTNALLNILVSEKEKGQGILDHMKKRVMSSSYPHYFTFARISKACQSIDEQRPKEMIGHFNAQDTIAVVYAVGMSIARVPILHPLLDRFNQVMGGSTPNLELRRVSILSAQHFLQLIIAVLDEDEERVKRVGRAIFAENHAATQILDNLQIRQPYEADPFLNMALVTEMGSGAFDTEEHFRMVSLALHAQDTLQKKDMSKDGVFSNSAYAHKRKLSAMVKEEA</sequence>
<proteinExistence type="predicted"/>
<dbReference type="EMBL" id="MFNE01000007">
    <property type="protein sequence ID" value="OGG96915.1"/>
    <property type="molecule type" value="Genomic_DNA"/>
</dbReference>
<organism evidence="2 3">
    <name type="scientific">Candidatus Lambdaproteobacteria bacterium RIFOXYD2_FULL_50_16</name>
    <dbReference type="NCBI Taxonomy" id="1817772"/>
    <lineage>
        <taxon>Bacteria</taxon>
        <taxon>Pseudomonadati</taxon>
        <taxon>Pseudomonadota</taxon>
        <taxon>Candidatus Lambdaproteobacteria</taxon>
    </lineage>
</organism>
<keyword evidence="1" id="KW-0175">Coiled coil</keyword>
<feature type="coiled-coil region" evidence="1">
    <location>
        <begin position="147"/>
        <end position="174"/>
    </location>
</feature>
<name>A0A1F6GFP0_9PROT</name>
<dbReference type="Proteomes" id="UP000178449">
    <property type="component" value="Unassembled WGS sequence"/>
</dbReference>
<evidence type="ECO:0000313" key="2">
    <source>
        <dbReference type="EMBL" id="OGG96915.1"/>
    </source>
</evidence>
<comment type="caution">
    <text evidence="2">The sequence shown here is derived from an EMBL/GenBank/DDBJ whole genome shotgun (WGS) entry which is preliminary data.</text>
</comment>